<dbReference type="Proteomes" id="UP000054549">
    <property type="component" value="Unassembled WGS sequence"/>
</dbReference>
<evidence type="ECO:0000313" key="3">
    <source>
        <dbReference type="Proteomes" id="UP000054549"/>
    </source>
</evidence>
<name>A0A0C2TH20_AMAMK</name>
<dbReference type="HOGENOM" id="CLU_1749143_0_0_1"/>
<proteinExistence type="predicted"/>
<protein>
    <submittedName>
        <fullName evidence="2">Uncharacterized protein</fullName>
    </submittedName>
</protein>
<feature type="compositionally biased region" description="Basic and acidic residues" evidence="1">
    <location>
        <begin position="122"/>
        <end position="134"/>
    </location>
</feature>
<dbReference type="AlphaFoldDB" id="A0A0C2TH20"/>
<organism evidence="2 3">
    <name type="scientific">Amanita muscaria (strain Koide BX008)</name>
    <dbReference type="NCBI Taxonomy" id="946122"/>
    <lineage>
        <taxon>Eukaryota</taxon>
        <taxon>Fungi</taxon>
        <taxon>Dikarya</taxon>
        <taxon>Basidiomycota</taxon>
        <taxon>Agaricomycotina</taxon>
        <taxon>Agaricomycetes</taxon>
        <taxon>Agaricomycetidae</taxon>
        <taxon>Agaricales</taxon>
        <taxon>Pluteineae</taxon>
        <taxon>Amanitaceae</taxon>
        <taxon>Amanita</taxon>
    </lineage>
</organism>
<dbReference type="InParanoid" id="A0A0C2TH20"/>
<accession>A0A0C2TH20</accession>
<reference evidence="2 3" key="1">
    <citation type="submission" date="2014-04" db="EMBL/GenBank/DDBJ databases">
        <title>Evolutionary Origins and Diversification of the Mycorrhizal Mutualists.</title>
        <authorList>
            <consortium name="DOE Joint Genome Institute"/>
            <consortium name="Mycorrhizal Genomics Consortium"/>
            <person name="Kohler A."/>
            <person name="Kuo A."/>
            <person name="Nagy L.G."/>
            <person name="Floudas D."/>
            <person name="Copeland A."/>
            <person name="Barry K.W."/>
            <person name="Cichocki N."/>
            <person name="Veneault-Fourrey C."/>
            <person name="LaButti K."/>
            <person name="Lindquist E.A."/>
            <person name="Lipzen A."/>
            <person name="Lundell T."/>
            <person name="Morin E."/>
            <person name="Murat C."/>
            <person name="Riley R."/>
            <person name="Ohm R."/>
            <person name="Sun H."/>
            <person name="Tunlid A."/>
            <person name="Henrissat B."/>
            <person name="Grigoriev I.V."/>
            <person name="Hibbett D.S."/>
            <person name="Martin F."/>
        </authorList>
    </citation>
    <scope>NUCLEOTIDE SEQUENCE [LARGE SCALE GENOMIC DNA]</scope>
    <source>
        <strain evidence="2 3">Koide BX008</strain>
    </source>
</reference>
<evidence type="ECO:0000313" key="2">
    <source>
        <dbReference type="EMBL" id="KIL66209.1"/>
    </source>
</evidence>
<evidence type="ECO:0000256" key="1">
    <source>
        <dbReference type="SAM" id="MobiDB-lite"/>
    </source>
</evidence>
<feature type="region of interest" description="Disordered" evidence="1">
    <location>
        <begin position="102"/>
        <end position="149"/>
    </location>
</feature>
<sequence>MHRAIVFKHQEVHIKGDIKAWGRVQKKEISSETIHSCLEMMGFDNLSKNTLFEQLLPCQSNPEADEGENDDFMSMHASLGIFLGREASGCCLPTSLLGLDDASTEEHRDDPLSDTDEGFETVMKEERELDTQDKKRQKRYEATLWKDVT</sequence>
<dbReference type="EMBL" id="KN818237">
    <property type="protein sequence ID" value="KIL66209.1"/>
    <property type="molecule type" value="Genomic_DNA"/>
</dbReference>
<gene>
    <name evidence="2" type="ORF">M378DRAFT_406580</name>
</gene>
<keyword evidence="3" id="KW-1185">Reference proteome</keyword>